<feature type="compositionally biased region" description="Polar residues" evidence="1">
    <location>
        <begin position="67"/>
        <end position="77"/>
    </location>
</feature>
<dbReference type="AlphaFoldDB" id="A0AAP0MQ01"/>
<dbReference type="EMBL" id="JBCGBO010000003">
    <property type="protein sequence ID" value="KAK9214986.1"/>
    <property type="molecule type" value="Genomic_DNA"/>
</dbReference>
<keyword evidence="3" id="KW-1185">Reference proteome</keyword>
<evidence type="ECO:0000313" key="2">
    <source>
        <dbReference type="EMBL" id="KAK9214986.1"/>
    </source>
</evidence>
<feature type="region of interest" description="Disordered" evidence="1">
    <location>
        <begin position="29"/>
        <end position="83"/>
    </location>
</feature>
<gene>
    <name evidence="2" type="ORF">WN944_006989</name>
</gene>
<protein>
    <submittedName>
        <fullName evidence="2">Uncharacterized protein</fullName>
    </submittedName>
</protein>
<reference evidence="2 3" key="1">
    <citation type="submission" date="2024-05" db="EMBL/GenBank/DDBJ databases">
        <title>Haplotype-resolved chromosome-level genome assembly of Huyou (Citrus changshanensis).</title>
        <authorList>
            <person name="Miao C."/>
            <person name="Chen W."/>
            <person name="Wu Y."/>
            <person name="Wang L."/>
            <person name="Zhao S."/>
            <person name="Grierson D."/>
            <person name="Xu C."/>
            <person name="Chen K."/>
        </authorList>
    </citation>
    <scope>NUCLEOTIDE SEQUENCE [LARGE SCALE GENOMIC DNA]</scope>
    <source>
        <strain evidence="2">01-14</strain>
        <tissue evidence="2">Leaf</tissue>
    </source>
</reference>
<accession>A0AAP0MQ01</accession>
<organism evidence="2 3">
    <name type="scientific">Citrus x changshan-huyou</name>
    <dbReference type="NCBI Taxonomy" id="2935761"/>
    <lineage>
        <taxon>Eukaryota</taxon>
        <taxon>Viridiplantae</taxon>
        <taxon>Streptophyta</taxon>
        <taxon>Embryophyta</taxon>
        <taxon>Tracheophyta</taxon>
        <taxon>Spermatophyta</taxon>
        <taxon>Magnoliopsida</taxon>
        <taxon>eudicotyledons</taxon>
        <taxon>Gunneridae</taxon>
        <taxon>Pentapetalae</taxon>
        <taxon>rosids</taxon>
        <taxon>malvids</taxon>
        <taxon>Sapindales</taxon>
        <taxon>Rutaceae</taxon>
        <taxon>Aurantioideae</taxon>
        <taxon>Citrus</taxon>
    </lineage>
</organism>
<proteinExistence type="predicted"/>
<name>A0AAP0MQ01_9ROSI</name>
<dbReference type="Proteomes" id="UP001428341">
    <property type="component" value="Unassembled WGS sequence"/>
</dbReference>
<sequence>MTKNLSIQMEGDFLSEEFDGKRISSVRAFPRRPEASGSTSSGANFSTVNPNPSPMSNGLLDGVAKSKPSSKGASVNCITWRAK</sequence>
<comment type="caution">
    <text evidence="2">The sequence shown here is derived from an EMBL/GenBank/DDBJ whole genome shotgun (WGS) entry which is preliminary data.</text>
</comment>
<feature type="compositionally biased region" description="Polar residues" evidence="1">
    <location>
        <begin position="36"/>
        <end position="56"/>
    </location>
</feature>
<evidence type="ECO:0000256" key="1">
    <source>
        <dbReference type="SAM" id="MobiDB-lite"/>
    </source>
</evidence>
<evidence type="ECO:0000313" key="3">
    <source>
        <dbReference type="Proteomes" id="UP001428341"/>
    </source>
</evidence>